<keyword evidence="2" id="KW-1133">Transmembrane helix</keyword>
<dbReference type="InterPro" id="IPR016024">
    <property type="entry name" value="ARM-type_fold"/>
</dbReference>
<evidence type="ECO:0008006" key="5">
    <source>
        <dbReference type="Google" id="ProtNLM"/>
    </source>
</evidence>
<dbReference type="SUPFAM" id="SSF48371">
    <property type="entry name" value="ARM repeat"/>
    <property type="match status" value="3"/>
</dbReference>
<gene>
    <name evidence="3" type="ORF">BES34_018055</name>
</gene>
<dbReference type="Gene3D" id="1.25.10.10">
    <property type="entry name" value="Leucine-rich Repeat Variant"/>
    <property type="match status" value="4"/>
</dbReference>
<organism evidence="3 4">
    <name type="scientific">Leptospira inadai serovar Lyme</name>
    <dbReference type="NCBI Taxonomy" id="293084"/>
    <lineage>
        <taxon>Bacteria</taxon>
        <taxon>Pseudomonadati</taxon>
        <taxon>Spirochaetota</taxon>
        <taxon>Spirochaetia</taxon>
        <taxon>Leptospirales</taxon>
        <taxon>Leptospiraceae</taxon>
        <taxon>Leptospira</taxon>
    </lineage>
</organism>
<evidence type="ECO:0000313" key="3">
    <source>
        <dbReference type="EMBL" id="PNV73110.1"/>
    </source>
</evidence>
<dbReference type="PROSITE" id="PS50077">
    <property type="entry name" value="HEAT_REPEAT"/>
    <property type="match status" value="1"/>
</dbReference>
<keyword evidence="2" id="KW-0812">Transmembrane</keyword>
<dbReference type="InterPro" id="IPR011989">
    <property type="entry name" value="ARM-like"/>
</dbReference>
<dbReference type="SMART" id="SM00567">
    <property type="entry name" value="EZ_HEAT"/>
    <property type="match status" value="4"/>
</dbReference>
<keyword evidence="2" id="KW-0472">Membrane</keyword>
<proteinExistence type="predicted"/>
<comment type="caution">
    <text evidence="3">The sequence shown here is derived from an EMBL/GenBank/DDBJ whole genome shotgun (WGS) entry which is preliminary data.</text>
</comment>
<feature type="transmembrane region" description="Helical" evidence="2">
    <location>
        <begin position="7"/>
        <end position="26"/>
    </location>
</feature>
<evidence type="ECO:0000313" key="4">
    <source>
        <dbReference type="Proteomes" id="UP000094669"/>
    </source>
</evidence>
<accession>A0ABX4YEH1</accession>
<dbReference type="InterPro" id="IPR004155">
    <property type="entry name" value="PBS_lyase_HEAT"/>
</dbReference>
<sequence>MEFLLRNMIRLLYVPVCIFFILILFGPKCSGPPKPDLYPDIQEREPASLEQLETDLRSENSQRKAQAILELADRNERKYIPDIRRLMNGPDRTLHGPAVLALGIYKDRPSISNILNFLNENSGVGQDTVLEALARMEDPSIGSKLLPLLESEDSTIRLLTVETLVRIKATGISSSLLNAAFKNSNVEKTKTYAMAIGKLRIKEGESFLIRLADTIEPGPSLAAVYLALGRIGSKRAVPLLVSALKGSFDKGRENSTQALIEIHDPSAVPLVLPLISDPNREIRYRAADVLIGIPIPMTGQRLSEVLRKSTPEAKGPASHVLGRLKYLPSRELIEQVLNDVSVPDREIIAQSLGYMGDKRSIPVLSKVLKESSGEARYGAAWALGGIGNSDALPLLEEATDSKDLKLARIASESLGMIASPRSLALLDRKTEQFPDLAPSTLGAIASIRGEEAEKVLEKYARHKNWNLHQVAVSQLGARKDAKSIPVLISLLEDNETPRNRKMVTAALRSITGEKFFSKNEWLNWYKNRK</sequence>
<name>A0ABX4YEH1_9LEPT</name>
<evidence type="ECO:0000256" key="1">
    <source>
        <dbReference type="ARBA" id="ARBA00045876"/>
    </source>
</evidence>
<comment type="function">
    <text evidence="1">Catalyzes the hydroxylation of the N(6)-(4-aminobutyl)-L-lysine intermediate produced by deoxyhypusine synthase/DHPS on a critical lysine of the eukaryotic translation initiation factor 5A/eIF-5A. This is the second step of the post-translational modification of that lysine into an unusual amino acid residue named hypusine. Hypusination is unique to mature eIF-5A factor and is essential for its function.</text>
</comment>
<dbReference type="EMBL" id="MCRM02000025">
    <property type="protein sequence ID" value="PNV73110.1"/>
    <property type="molecule type" value="Genomic_DNA"/>
</dbReference>
<evidence type="ECO:0000256" key="2">
    <source>
        <dbReference type="SAM" id="Phobius"/>
    </source>
</evidence>
<dbReference type="PANTHER" id="PTHR12697">
    <property type="entry name" value="PBS LYASE HEAT-LIKE PROTEIN"/>
    <property type="match status" value="1"/>
</dbReference>
<dbReference type="InterPro" id="IPR021133">
    <property type="entry name" value="HEAT_type_2"/>
</dbReference>
<dbReference type="PANTHER" id="PTHR12697:SF38">
    <property type="entry name" value="PBS LYASE HEAT DOMAIN PROTEIN REPEAT-CONTAINING PROTEIN"/>
    <property type="match status" value="1"/>
</dbReference>
<dbReference type="Proteomes" id="UP000094669">
    <property type="component" value="Unassembled WGS sequence"/>
</dbReference>
<protein>
    <recommendedName>
        <fullName evidence="5">HEAT repeat protein</fullName>
    </recommendedName>
</protein>
<dbReference type="Pfam" id="PF13646">
    <property type="entry name" value="HEAT_2"/>
    <property type="match status" value="3"/>
</dbReference>
<keyword evidence="4" id="KW-1185">Reference proteome</keyword>
<reference evidence="3" key="1">
    <citation type="submission" date="2018-01" db="EMBL/GenBank/DDBJ databases">
        <title>Genomic characterization of Leptospira inadai serogroup Lyme isolated from captured rat in Brazil and comparative analysis with human reference strain.</title>
        <authorList>
            <person name="Moreno L.Z."/>
            <person name="Loureiro A.P."/>
            <person name="Miraglia F."/>
            <person name="Kremer F.S."/>
            <person name="Eslabao M.R."/>
            <person name="Dellagostin O.A."/>
            <person name="Lilenbaum W."/>
            <person name="Moreno A.M."/>
        </authorList>
    </citation>
    <scope>NUCLEOTIDE SEQUENCE [LARGE SCALE GENOMIC DNA]</scope>
    <source>
        <strain evidence="3">M34/99</strain>
    </source>
</reference>